<evidence type="ECO:0000313" key="2">
    <source>
        <dbReference type="EMBL" id="GAA5525013.1"/>
    </source>
</evidence>
<accession>A0ABP9WQZ6</accession>
<name>A0ABP9WQZ6_9GAMM</name>
<protein>
    <recommendedName>
        <fullName evidence="4">DUF2007 domain-containing protein</fullName>
    </recommendedName>
</protein>
<dbReference type="EMBL" id="BAABRT010000010">
    <property type="protein sequence ID" value="GAA5525013.1"/>
    <property type="molecule type" value="Genomic_DNA"/>
</dbReference>
<proteinExistence type="predicted"/>
<comment type="caution">
    <text evidence="2">The sequence shown here is derived from an EMBL/GenBank/DDBJ whole genome shotgun (WGS) entry which is preliminary data.</text>
</comment>
<evidence type="ECO:0000256" key="1">
    <source>
        <dbReference type="SAM" id="MobiDB-lite"/>
    </source>
</evidence>
<evidence type="ECO:0000313" key="3">
    <source>
        <dbReference type="Proteomes" id="UP001408594"/>
    </source>
</evidence>
<organism evidence="2 3">
    <name type="scientific">Microbulbifer aestuariivivens</name>
    <dbReference type="NCBI Taxonomy" id="1908308"/>
    <lineage>
        <taxon>Bacteria</taxon>
        <taxon>Pseudomonadati</taxon>
        <taxon>Pseudomonadota</taxon>
        <taxon>Gammaproteobacteria</taxon>
        <taxon>Cellvibrionales</taxon>
        <taxon>Microbulbiferaceae</taxon>
        <taxon>Microbulbifer</taxon>
    </lineage>
</organism>
<reference evidence="2 3" key="1">
    <citation type="submission" date="2024-02" db="EMBL/GenBank/DDBJ databases">
        <title>Microbulbifer aestuariivivens NBRC 112533.</title>
        <authorList>
            <person name="Ichikawa N."/>
            <person name="Katano-Makiyama Y."/>
            <person name="Hidaka K."/>
        </authorList>
    </citation>
    <scope>NUCLEOTIDE SEQUENCE [LARGE SCALE GENOMIC DNA]</scope>
    <source>
        <strain evidence="2 3">NBRC 112533</strain>
    </source>
</reference>
<dbReference type="Proteomes" id="UP001408594">
    <property type="component" value="Unassembled WGS sequence"/>
</dbReference>
<feature type="region of interest" description="Disordered" evidence="1">
    <location>
        <begin position="105"/>
        <end position="133"/>
    </location>
</feature>
<sequence>MAHRLYIASDQLMVFHLYTVLEAAGISVLTQKAAVDVPQAQGAPLVWHSELWLLHEGQLAAARRLLELFLSSEAPDDLPADPQVTSQVISQDASQAVSQIARQVDAPDRLAPSRRSCPAPSAAGAATSIANLT</sequence>
<feature type="compositionally biased region" description="Low complexity" evidence="1">
    <location>
        <begin position="109"/>
        <end position="133"/>
    </location>
</feature>
<evidence type="ECO:0008006" key="4">
    <source>
        <dbReference type="Google" id="ProtNLM"/>
    </source>
</evidence>
<gene>
    <name evidence="2" type="ORF">Maes01_01573</name>
</gene>
<keyword evidence="3" id="KW-1185">Reference proteome</keyword>